<evidence type="ECO:0000313" key="1">
    <source>
        <dbReference type="EMBL" id="KAF4949756.1"/>
    </source>
</evidence>
<dbReference type="SUPFAM" id="SSF52047">
    <property type="entry name" value="RNI-like"/>
    <property type="match status" value="1"/>
</dbReference>
<dbReference type="Gene3D" id="3.80.10.10">
    <property type="entry name" value="Ribonuclease Inhibitor"/>
    <property type="match status" value="1"/>
</dbReference>
<dbReference type="AlphaFoldDB" id="A0A8H4WTW0"/>
<proteinExistence type="predicted"/>
<keyword evidence="2" id="KW-1185">Reference proteome</keyword>
<organism evidence="1 2">
    <name type="scientific">Fusarium sarcochroum</name>
    <dbReference type="NCBI Taxonomy" id="1208366"/>
    <lineage>
        <taxon>Eukaryota</taxon>
        <taxon>Fungi</taxon>
        <taxon>Dikarya</taxon>
        <taxon>Ascomycota</taxon>
        <taxon>Pezizomycotina</taxon>
        <taxon>Sordariomycetes</taxon>
        <taxon>Hypocreomycetidae</taxon>
        <taxon>Hypocreales</taxon>
        <taxon>Nectriaceae</taxon>
        <taxon>Fusarium</taxon>
        <taxon>Fusarium lateritium species complex</taxon>
    </lineage>
</organism>
<comment type="caution">
    <text evidence="1">The sequence shown here is derived from an EMBL/GenBank/DDBJ whole genome shotgun (WGS) entry which is preliminary data.</text>
</comment>
<dbReference type="OrthoDB" id="5069382at2759"/>
<reference evidence="1" key="2">
    <citation type="submission" date="2020-05" db="EMBL/GenBank/DDBJ databases">
        <authorList>
            <person name="Kim H.-S."/>
            <person name="Proctor R.H."/>
            <person name="Brown D.W."/>
        </authorList>
    </citation>
    <scope>NUCLEOTIDE SEQUENCE</scope>
    <source>
        <strain evidence="1">NRRL 20472</strain>
    </source>
</reference>
<reference evidence="1" key="1">
    <citation type="journal article" date="2020" name="BMC Genomics">
        <title>Correction to: Identification and distribution of gene clusters required for synthesis of sphingolipid metabolism inhibitors in diverse species of the filamentous fungus Fusarium.</title>
        <authorList>
            <person name="Kim H.S."/>
            <person name="Lohmar J.M."/>
            <person name="Busman M."/>
            <person name="Brown D.W."/>
            <person name="Naumann T.A."/>
            <person name="Divon H.H."/>
            <person name="Lysoe E."/>
            <person name="Uhlig S."/>
            <person name="Proctor R.H."/>
        </authorList>
    </citation>
    <scope>NUCLEOTIDE SEQUENCE</scope>
    <source>
        <strain evidence="1">NRRL 20472</strain>
    </source>
</reference>
<name>A0A8H4WTW0_9HYPO</name>
<sequence>MPQAIITRLPLEILEAICAQLCAHCKIREAEKNALKYCPQPPSVYLIDPDHDTMSFVNLAKTCRGLYPHAIQFAYHDLETEYWPLSKVVEFLKSLHSSPNLGKLVRCLNIEFHKYPQGSGWLFIQEQMKRLGMYEEWPLLAYWKPLLTKIARDLDEHGNINMWDMENMEKDDSVKRLKRSELPWQPEQILVDVFVNMLPNIERLEFDVTPGAVHGLFISVSAKLESLRHLRIRKFNNTYEDERGPYDLFGLKNLLEKAANLESLEIDFSQNTRFLSVRPLYLKNLRSLKIQDACFNLADLENLTKQCTRLEVFTYIYDCTAWPEASGKDFKLNRLPQTLTSCRDTLQHVGIHWSPNTDDETRDDYNDHIGSFKDFPNLKTIVLGGQSLLLADVTKETPLETSLVSLLPASIEAVTLEGQHLHLYEPTLALAKEAKEGFFPHLKTFRQSRIDPDESSDSVQSLKEAMEESGISLETSPDTILRWIEIEW</sequence>
<dbReference type="EMBL" id="JABEXW010000996">
    <property type="protein sequence ID" value="KAF4949756.1"/>
    <property type="molecule type" value="Genomic_DNA"/>
</dbReference>
<dbReference type="InterPro" id="IPR032675">
    <property type="entry name" value="LRR_dom_sf"/>
</dbReference>
<evidence type="ECO:0000313" key="2">
    <source>
        <dbReference type="Proteomes" id="UP000622797"/>
    </source>
</evidence>
<dbReference type="Proteomes" id="UP000622797">
    <property type="component" value="Unassembled WGS sequence"/>
</dbReference>
<gene>
    <name evidence="1" type="ORF">FSARC_13403</name>
</gene>
<protein>
    <submittedName>
        <fullName evidence="1">Uncharacterized protein</fullName>
    </submittedName>
</protein>
<accession>A0A8H4WTW0</accession>